<protein>
    <submittedName>
        <fullName evidence="1">Uncharacterized protein</fullName>
    </submittedName>
</protein>
<proteinExistence type="predicted"/>
<keyword evidence="2" id="KW-1185">Reference proteome</keyword>
<evidence type="ECO:0000313" key="2">
    <source>
        <dbReference type="Proteomes" id="UP001235064"/>
    </source>
</evidence>
<dbReference type="Proteomes" id="UP001235064">
    <property type="component" value="Unassembled WGS sequence"/>
</dbReference>
<reference evidence="1 2" key="1">
    <citation type="submission" date="2023-06" db="EMBL/GenBank/DDBJ databases">
        <title>Microbacterium sp. nov., isolated from a waste landfill.</title>
        <authorList>
            <person name="Wen W."/>
        </authorList>
    </citation>
    <scope>NUCLEOTIDE SEQUENCE [LARGE SCALE GENOMIC DNA]</scope>
    <source>
        <strain evidence="1 2">ASV49</strain>
    </source>
</reference>
<dbReference type="RefSeq" id="WP_286288027.1">
    <property type="nucleotide sequence ID" value="NZ_JASXSZ010000002.1"/>
</dbReference>
<comment type="caution">
    <text evidence="1">The sequence shown here is derived from an EMBL/GenBank/DDBJ whole genome shotgun (WGS) entry which is preliminary data.</text>
</comment>
<accession>A0ABT7MXI0</accession>
<dbReference type="EMBL" id="JASXSZ010000002">
    <property type="protein sequence ID" value="MDL9979162.1"/>
    <property type="molecule type" value="Genomic_DNA"/>
</dbReference>
<organism evidence="1 2">
    <name type="scientific">Microbacterium candidum</name>
    <dbReference type="NCBI Taxonomy" id="3041922"/>
    <lineage>
        <taxon>Bacteria</taxon>
        <taxon>Bacillati</taxon>
        <taxon>Actinomycetota</taxon>
        <taxon>Actinomycetes</taxon>
        <taxon>Micrococcales</taxon>
        <taxon>Microbacteriaceae</taxon>
        <taxon>Microbacterium</taxon>
    </lineage>
</organism>
<name>A0ABT7MXI0_9MICO</name>
<evidence type="ECO:0000313" key="1">
    <source>
        <dbReference type="EMBL" id="MDL9979162.1"/>
    </source>
</evidence>
<gene>
    <name evidence="1" type="ORF">QSV35_07440</name>
</gene>
<sequence length="134" mass="13836">MGFFGDLANLTTQADGMRSRMDVGATMAAAQASMADAGRLMAAAAPVATTSAQDAQRLRTTAGVVAARPLPMALGMDLLVELDLHVRMPGGVPMPVTRIEQVSPVEMGRIQPGAELPVSIVPGAPGTVRVEWGL</sequence>